<feature type="region of interest" description="Disordered" evidence="2">
    <location>
        <begin position="460"/>
        <end position="504"/>
    </location>
</feature>
<comment type="caution">
    <text evidence="4">The sequence shown here is derived from an EMBL/GenBank/DDBJ whole genome shotgun (WGS) entry which is preliminary data.</text>
</comment>
<dbReference type="Proteomes" id="UP001341840">
    <property type="component" value="Unassembled WGS sequence"/>
</dbReference>
<sequence length="504" mass="57984">MASSSNASRKRRGKAVVVDEEFDVHRFKTAFHHQFYNSYVASKDIIPNTKFNLEEAEFPKIQQQIELRGWKRLAKPKLKVSQSIIREFYANARINENSDEDQPYLQTFVRGEVVNFNMESIKAVLRLDEQLDSDTSFRRRMIPANQELENVIQDLCVQGSTWVLGARNNPLYLRCRDLRPLARGWHEFIIHNILPTSNQSEVMMKRAVLIHCIIHGQIVQVERIIAEAMSEIVKDLNITRHPLVFPNVIARLCEGAEVDYRAPNSMEAVPKIRPITAAAMENIRYPHYQPPPPPPQPQQYFGEGEHQEQPTCDAQMPQGYGWGQLQADMANLRTTQIEFYENILAQNTSYGLRLQEMEGSKMTCDVRAYQEQQREYQKLQQEQFQQLQAEQAQFHQEFTTHVNDFSTRMDKVHTELEAEKERTSKLEGLVVGLSLDTRANDIYTHWGLQQCVPNLVPTNPSSIPHRIRDNHKAGKPLLEGLTRPTPPGESSGATQKSKSTPKKK</sequence>
<evidence type="ECO:0000256" key="2">
    <source>
        <dbReference type="SAM" id="MobiDB-lite"/>
    </source>
</evidence>
<evidence type="ECO:0000313" key="4">
    <source>
        <dbReference type="EMBL" id="MED6137049.1"/>
    </source>
</evidence>
<evidence type="ECO:0000259" key="3">
    <source>
        <dbReference type="Pfam" id="PF20167"/>
    </source>
</evidence>
<organism evidence="4 5">
    <name type="scientific">Stylosanthes scabra</name>
    <dbReference type="NCBI Taxonomy" id="79078"/>
    <lineage>
        <taxon>Eukaryota</taxon>
        <taxon>Viridiplantae</taxon>
        <taxon>Streptophyta</taxon>
        <taxon>Embryophyta</taxon>
        <taxon>Tracheophyta</taxon>
        <taxon>Spermatophyta</taxon>
        <taxon>Magnoliopsida</taxon>
        <taxon>eudicotyledons</taxon>
        <taxon>Gunneridae</taxon>
        <taxon>Pentapetalae</taxon>
        <taxon>rosids</taxon>
        <taxon>fabids</taxon>
        <taxon>Fabales</taxon>
        <taxon>Fabaceae</taxon>
        <taxon>Papilionoideae</taxon>
        <taxon>50 kb inversion clade</taxon>
        <taxon>dalbergioids sensu lato</taxon>
        <taxon>Dalbergieae</taxon>
        <taxon>Pterocarpus clade</taxon>
        <taxon>Stylosanthes</taxon>
    </lineage>
</organism>
<feature type="coiled-coil region" evidence="1">
    <location>
        <begin position="362"/>
        <end position="389"/>
    </location>
</feature>
<dbReference type="EMBL" id="JASCZI010060970">
    <property type="protein sequence ID" value="MED6137049.1"/>
    <property type="molecule type" value="Genomic_DNA"/>
</dbReference>
<feature type="domain" description="Putative plant transposon protein" evidence="3">
    <location>
        <begin position="68"/>
        <end position="259"/>
    </location>
</feature>
<accession>A0ABU6SKW2</accession>
<dbReference type="Pfam" id="PF20167">
    <property type="entry name" value="Transposase_32"/>
    <property type="match status" value="1"/>
</dbReference>
<proteinExistence type="predicted"/>
<gene>
    <name evidence="4" type="ORF">PIB30_061354</name>
</gene>
<name>A0ABU6SKW2_9FABA</name>
<keyword evidence="5" id="KW-1185">Reference proteome</keyword>
<dbReference type="InterPro" id="IPR046796">
    <property type="entry name" value="Transposase_32_dom"/>
</dbReference>
<evidence type="ECO:0000256" key="1">
    <source>
        <dbReference type="SAM" id="Coils"/>
    </source>
</evidence>
<reference evidence="4 5" key="1">
    <citation type="journal article" date="2023" name="Plants (Basel)">
        <title>Bridging the Gap: Combining Genomics and Transcriptomics Approaches to Understand Stylosanthes scabra, an Orphan Legume from the Brazilian Caatinga.</title>
        <authorList>
            <person name="Ferreira-Neto J.R.C."/>
            <person name="da Silva M.D."/>
            <person name="Binneck E."/>
            <person name="de Melo N.F."/>
            <person name="da Silva R.H."/>
            <person name="de Melo A.L.T.M."/>
            <person name="Pandolfi V."/>
            <person name="Bustamante F.O."/>
            <person name="Brasileiro-Vidal A.C."/>
            <person name="Benko-Iseppon A.M."/>
        </authorList>
    </citation>
    <scope>NUCLEOTIDE SEQUENCE [LARGE SCALE GENOMIC DNA]</scope>
    <source>
        <tissue evidence="4">Leaves</tissue>
    </source>
</reference>
<protein>
    <recommendedName>
        <fullName evidence="3">Putative plant transposon protein domain-containing protein</fullName>
    </recommendedName>
</protein>
<evidence type="ECO:0000313" key="5">
    <source>
        <dbReference type="Proteomes" id="UP001341840"/>
    </source>
</evidence>
<keyword evidence="1" id="KW-0175">Coiled coil</keyword>